<keyword evidence="2" id="KW-1185">Reference proteome</keyword>
<reference evidence="1" key="1">
    <citation type="submission" date="2023-07" db="EMBL/GenBank/DDBJ databases">
        <title>Black Yeasts Isolated from many extreme environments.</title>
        <authorList>
            <person name="Coleine C."/>
            <person name="Stajich J.E."/>
            <person name="Selbmann L."/>
        </authorList>
    </citation>
    <scope>NUCLEOTIDE SEQUENCE</scope>
    <source>
        <strain evidence="1">CCFEE 5714</strain>
    </source>
</reference>
<comment type="caution">
    <text evidence="1">The sequence shown here is derived from an EMBL/GenBank/DDBJ whole genome shotgun (WGS) entry which is preliminary data.</text>
</comment>
<dbReference type="Proteomes" id="UP001281147">
    <property type="component" value="Unassembled WGS sequence"/>
</dbReference>
<accession>A0ACC3N713</accession>
<sequence length="476" mass="50625">MSGKSEVVELQHQVGNGWDSPPGDHGYEGEGIKTGTADDAVDMHRMGKKQEFKRNFRSFSVLGLSSVIMGTWGAFLSSASFSIINGGLAGTVWVFIAAAIAVTAFGSGNVILQMAALGNPGYVPTPWQGTLMTMAVVLFSMFFNTVGAKHLPLFESLILFLHIFGFFAVLIPLWVLAPKVPAKEVFTSFENYGGWPSIGVSCIVGQLTATGSLGGSDSPAHLAEEIRKASTTIPRIMITTIILNGFLGVVMVITFCFCVTDIMKMFVLSTSAFPYVDVFYAATGSTGGTIAMVAVGAALGICGNLSVLAAGSRQAWAFARDDGLPWSGWLRKIMVIGTPIPLNAIATSLSITVIVSLLNLGSVTAFNSIVGLLSGSGGVSYAISISCVLWRKLTGQPLPRSPFSLGRYGIPINIIAVLYCLFTTVLSFFPLFAAVTVEYMNYGSVMFVGVAAISIVYYFVHGRHVYKGPVVNINYN</sequence>
<organism evidence="1 2">
    <name type="scientific">Vermiconidia calcicola</name>
    <dbReference type="NCBI Taxonomy" id="1690605"/>
    <lineage>
        <taxon>Eukaryota</taxon>
        <taxon>Fungi</taxon>
        <taxon>Dikarya</taxon>
        <taxon>Ascomycota</taxon>
        <taxon>Pezizomycotina</taxon>
        <taxon>Dothideomycetes</taxon>
        <taxon>Dothideomycetidae</taxon>
        <taxon>Mycosphaerellales</taxon>
        <taxon>Extremaceae</taxon>
        <taxon>Vermiconidia</taxon>
    </lineage>
</organism>
<evidence type="ECO:0000313" key="1">
    <source>
        <dbReference type="EMBL" id="KAK3710707.1"/>
    </source>
</evidence>
<dbReference type="EMBL" id="JAUTXU010000082">
    <property type="protein sequence ID" value="KAK3710707.1"/>
    <property type="molecule type" value="Genomic_DNA"/>
</dbReference>
<evidence type="ECO:0000313" key="2">
    <source>
        <dbReference type="Proteomes" id="UP001281147"/>
    </source>
</evidence>
<name>A0ACC3N713_9PEZI</name>
<proteinExistence type="predicted"/>
<protein>
    <submittedName>
        <fullName evidence="1">Uncharacterized protein</fullName>
    </submittedName>
</protein>
<gene>
    <name evidence="1" type="ORF">LTR37_010126</name>
</gene>